<gene>
    <name evidence="1" type="ORF">ACG04R_23255</name>
</gene>
<comment type="caution">
    <text evidence="1">The sequence shown here is derived from an EMBL/GenBank/DDBJ whole genome shotgun (WGS) entry which is preliminary data.</text>
</comment>
<keyword evidence="2" id="KW-1185">Reference proteome</keyword>
<organism evidence="1 2">
    <name type="scientific">Pelomonas candidula</name>
    <dbReference type="NCBI Taxonomy" id="3299025"/>
    <lineage>
        <taxon>Bacteria</taxon>
        <taxon>Pseudomonadati</taxon>
        <taxon>Pseudomonadota</taxon>
        <taxon>Betaproteobacteria</taxon>
        <taxon>Burkholderiales</taxon>
        <taxon>Sphaerotilaceae</taxon>
        <taxon>Roseateles</taxon>
    </lineage>
</organism>
<dbReference type="EMBL" id="JBIGIC010000014">
    <property type="protein sequence ID" value="MFG6489613.1"/>
    <property type="molecule type" value="Genomic_DNA"/>
</dbReference>
<evidence type="ECO:0000313" key="1">
    <source>
        <dbReference type="EMBL" id="MFG6489613.1"/>
    </source>
</evidence>
<reference evidence="1 2" key="1">
    <citation type="submission" date="2024-08" db="EMBL/GenBank/DDBJ databases">
        <authorList>
            <person name="Lu H."/>
        </authorList>
    </citation>
    <scope>NUCLEOTIDE SEQUENCE [LARGE SCALE GENOMIC DNA]</scope>
    <source>
        <strain evidence="1 2">BYS78W</strain>
    </source>
</reference>
<protein>
    <submittedName>
        <fullName evidence="1">Uncharacterized protein</fullName>
    </submittedName>
</protein>
<proteinExistence type="predicted"/>
<dbReference type="Proteomes" id="UP001606134">
    <property type="component" value="Unassembled WGS sequence"/>
</dbReference>
<evidence type="ECO:0000313" key="2">
    <source>
        <dbReference type="Proteomes" id="UP001606134"/>
    </source>
</evidence>
<dbReference type="RefSeq" id="WP_394416010.1">
    <property type="nucleotide sequence ID" value="NZ_JBIGIC010000014.1"/>
</dbReference>
<accession>A0ABW7HI70</accession>
<name>A0ABW7HI70_9BURK</name>
<sequence length="121" mass="12463">MPGTTGEPISADLVLRVDVELGGLVATYWIGRAGVSYKGSGPAATAAFYLNAGRLLSDLREIDSLDSPTEDALIDRVSRIGRIVAAQPGLEAAIGFHVLDGATGLVTIANIAPDSLPDGEM</sequence>